<reference evidence="3" key="1">
    <citation type="submission" date="2016-06" db="EMBL/GenBank/DDBJ databases">
        <title>Parallel loss of symbiosis genes in relatives of nitrogen-fixing non-legume Parasponia.</title>
        <authorList>
            <person name="Van Velzen R."/>
            <person name="Holmer R."/>
            <person name="Bu F."/>
            <person name="Rutten L."/>
            <person name="Van Zeijl A."/>
            <person name="Liu W."/>
            <person name="Santuari L."/>
            <person name="Cao Q."/>
            <person name="Sharma T."/>
            <person name="Shen D."/>
            <person name="Roswanjaya Y."/>
            <person name="Wardhani T."/>
            <person name="Kalhor M.S."/>
            <person name="Jansen J."/>
            <person name="Van den Hoogen J."/>
            <person name="Gungor B."/>
            <person name="Hartog M."/>
            <person name="Hontelez J."/>
            <person name="Verver J."/>
            <person name="Yang W.-C."/>
            <person name="Schijlen E."/>
            <person name="Repin R."/>
            <person name="Schilthuizen M."/>
            <person name="Schranz E."/>
            <person name="Heidstra R."/>
            <person name="Miyata K."/>
            <person name="Fedorova E."/>
            <person name="Kohlen W."/>
            <person name="Bisseling T."/>
            <person name="Smit S."/>
            <person name="Geurts R."/>
        </authorList>
    </citation>
    <scope>NUCLEOTIDE SEQUENCE [LARGE SCALE GENOMIC DNA]</scope>
    <source>
        <strain evidence="3">cv. RG33-2</strain>
    </source>
</reference>
<dbReference type="PANTHER" id="PTHR33443:SF30">
    <property type="entry name" value="SARCOSINE DEHYDROGENASE-2C PROTEIN"/>
    <property type="match status" value="1"/>
</dbReference>
<accession>A0A2P5EDT2</accession>
<comment type="caution">
    <text evidence="2">The sequence shown here is derived from an EMBL/GenBank/DDBJ whole genome shotgun (WGS) entry which is preliminary data.</text>
</comment>
<evidence type="ECO:0000313" key="2">
    <source>
        <dbReference type="EMBL" id="PON83690.1"/>
    </source>
</evidence>
<dbReference type="Proteomes" id="UP000237000">
    <property type="component" value="Unassembled WGS sequence"/>
</dbReference>
<protein>
    <submittedName>
        <fullName evidence="2">Uncharacterized protein</fullName>
    </submittedName>
</protein>
<evidence type="ECO:0000256" key="1">
    <source>
        <dbReference type="SAM" id="MobiDB-lite"/>
    </source>
</evidence>
<organism evidence="2 3">
    <name type="scientific">Trema orientale</name>
    <name type="common">Charcoal tree</name>
    <name type="synonym">Celtis orientalis</name>
    <dbReference type="NCBI Taxonomy" id="63057"/>
    <lineage>
        <taxon>Eukaryota</taxon>
        <taxon>Viridiplantae</taxon>
        <taxon>Streptophyta</taxon>
        <taxon>Embryophyta</taxon>
        <taxon>Tracheophyta</taxon>
        <taxon>Spermatophyta</taxon>
        <taxon>Magnoliopsida</taxon>
        <taxon>eudicotyledons</taxon>
        <taxon>Gunneridae</taxon>
        <taxon>Pentapetalae</taxon>
        <taxon>rosids</taxon>
        <taxon>fabids</taxon>
        <taxon>Rosales</taxon>
        <taxon>Cannabaceae</taxon>
        <taxon>Trema</taxon>
    </lineage>
</organism>
<keyword evidence="3" id="KW-1185">Reference proteome</keyword>
<evidence type="ECO:0000313" key="3">
    <source>
        <dbReference type="Proteomes" id="UP000237000"/>
    </source>
</evidence>
<sequence length="178" mass="19891">MGENATNVIEISPSSSEKVRDSGTGTPIRHILCLKNANDIKRFEESEECFILDFDPFDPIDISKLSVSAAPAAAADDNGDDDDDGNDNDDDADFVVLAEKGQVACRDYPHSRHLCMKFPFETSSHESYCEQCYCYVCDSPAPCSSWTEPKPAHCHASEQDGNWKFLRKMVKRKPEVFD</sequence>
<dbReference type="FunCoup" id="A0A2P5EDT2">
    <property type="interactions" value="53"/>
</dbReference>
<dbReference type="InParanoid" id="A0A2P5EDT2"/>
<feature type="region of interest" description="Disordered" evidence="1">
    <location>
        <begin position="69"/>
        <end position="91"/>
    </location>
</feature>
<feature type="compositionally biased region" description="Polar residues" evidence="1">
    <location>
        <begin position="1"/>
        <end position="16"/>
    </location>
</feature>
<dbReference type="PANTHER" id="PTHR33443">
    <property type="entry name" value="ZGC:112980"/>
    <property type="match status" value="1"/>
</dbReference>
<dbReference type="OrthoDB" id="266020at2759"/>
<dbReference type="EMBL" id="JXTC01000174">
    <property type="protein sequence ID" value="PON83690.1"/>
    <property type="molecule type" value="Genomic_DNA"/>
</dbReference>
<proteinExistence type="predicted"/>
<dbReference type="InterPro" id="IPR053234">
    <property type="entry name" value="RPM1_Interactor"/>
</dbReference>
<feature type="region of interest" description="Disordered" evidence="1">
    <location>
        <begin position="1"/>
        <end position="25"/>
    </location>
</feature>
<dbReference type="STRING" id="63057.A0A2P5EDT2"/>
<dbReference type="AlphaFoldDB" id="A0A2P5EDT2"/>
<feature type="compositionally biased region" description="Acidic residues" evidence="1">
    <location>
        <begin position="77"/>
        <end position="91"/>
    </location>
</feature>
<gene>
    <name evidence="2" type="ORF">TorRG33x02_204960</name>
</gene>
<name>A0A2P5EDT2_TREOI</name>